<evidence type="ECO:0000256" key="1">
    <source>
        <dbReference type="SAM" id="SignalP"/>
    </source>
</evidence>
<dbReference type="Proteomes" id="UP001491552">
    <property type="component" value="Unassembled WGS sequence"/>
</dbReference>
<evidence type="ECO:0000313" key="2">
    <source>
        <dbReference type="EMBL" id="MEQ2510487.1"/>
    </source>
</evidence>
<proteinExistence type="predicted"/>
<protein>
    <submittedName>
        <fullName evidence="2">Uncharacterized protein</fullName>
    </submittedName>
</protein>
<name>A0ABV1G4Z1_9FIRM</name>
<dbReference type="RefSeq" id="WP_349135162.1">
    <property type="nucleotide sequence ID" value="NZ_JBBMFF010000159.1"/>
</dbReference>
<dbReference type="EMBL" id="JBBMFF010000159">
    <property type="protein sequence ID" value="MEQ2510487.1"/>
    <property type="molecule type" value="Genomic_DNA"/>
</dbReference>
<organism evidence="2 3">
    <name type="scientific">Faecousia intestinalis</name>
    <dbReference type="NCBI Taxonomy" id="3133167"/>
    <lineage>
        <taxon>Bacteria</taxon>
        <taxon>Bacillati</taxon>
        <taxon>Bacillota</taxon>
        <taxon>Clostridia</taxon>
        <taxon>Eubacteriales</taxon>
        <taxon>Oscillospiraceae</taxon>
        <taxon>Faecousia</taxon>
    </lineage>
</organism>
<sequence>MKKLFALILALLCLLTMLSIPVFAADAGVEPYGTPGSGYDQKTFVYNQKTFTAYFYLQFDSSYHARSKCVTEAIVEVSHGTLTVQFTTGGSGYQTRTGGSKYYSAFQRSGNVENRTTYSNSVSYSSALDVATGVNYMGGNATFNGYSGVKTSATLGFQK</sequence>
<keyword evidence="3" id="KW-1185">Reference proteome</keyword>
<comment type="caution">
    <text evidence="2">The sequence shown here is derived from an EMBL/GenBank/DDBJ whole genome shotgun (WGS) entry which is preliminary data.</text>
</comment>
<keyword evidence="1" id="KW-0732">Signal</keyword>
<reference evidence="2 3" key="1">
    <citation type="submission" date="2024-03" db="EMBL/GenBank/DDBJ databases">
        <title>Human intestinal bacterial collection.</title>
        <authorList>
            <person name="Pauvert C."/>
            <person name="Hitch T.C.A."/>
            <person name="Clavel T."/>
        </authorList>
    </citation>
    <scope>NUCLEOTIDE SEQUENCE [LARGE SCALE GENOMIC DNA]</scope>
    <source>
        <strain evidence="2 3">CLA-AA-H192</strain>
    </source>
</reference>
<feature type="chain" id="PRO_5045099430" evidence="1">
    <location>
        <begin position="25"/>
        <end position="159"/>
    </location>
</feature>
<accession>A0ABV1G4Z1</accession>
<evidence type="ECO:0000313" key="3">
    <source>
        <dbReference type="Proteomes" id="UP001491552"/>
    </source>
</evidence>
<feature type="signal peptide" evidence="1">
    <location>
        <begin position="1"/>
        <end position="24"/>
    </location>
</feature>
<gene>
    <name evidence="2" type="ORF">WMO66_04355</name>
</gene>